<keyword evidence="2" id="KW-0032">Aminotransferase</keyword>
<organism evidence="2 3">
    <name type="scientific">Candidatus Ornithobacterium hominis</name>
    <dbReference type="NCBI Taxonomy" id="2497989"/>
    <lineage>
        <taxon>Bacteria</taxon>
        <taxon>Pseudomonadati</taxon>
        <taxon>Bacteroidota</taxon>
        <taxon>Flavobacteriia</taxon>
        <taxon>Flavobacteriales</taxon>
        <taxon>Weeksellaceae</taxon>
        <taxon>Ornithobacterium</taxon>
    </lineage>
</organism>
<evidence type="ECO:0000313" key="3">
    <source>
        <dbReference type="Proteomes" id="UP000262142"/>
    </source>
</evidence>
<evidence type="ECO:0000259" key="1">
    <source>
        <dbReference type="Pfam" id="PF00425"/>
    </source>
</evidence>
<evidence type="ECO:0000313" key="2">
    <source>
        <dbReference type="EMBL" id="SZD72355.1"/>
    </source>
</evidence>
<dbReference type="InterPro" id="IPR019999">
    <property type="entry name" value="Anth_synth_I-like"/>
</dbReference>
<accession>A0A383TXP4</accession>
<keyword evidence="2" id="KW-0808">Transferase</keyword>
<dbReference type="RefSeq" id="WP_245952926.1">
    <property type="nucleotide sequence ID" value="NZ_UNSC01000003.1"/>
</dbReference>
<name>A0A383TXP4_9FLAO</name>
<gene>
    <name evidence="2" type="primary">pabB</name>
    <name evidence="2" type="ORF">SAMEA104719789_00800</name>
</gene>
<dbReference type="PANTHER" id="PTHR11236">
    <property type="entry name" value="AMINOBENZOATE/ANTHRANILATE SYNTHASE"/>
    <property type="match status" value="1"/>
</dbReference>
<dbReference type="PRINTS" id="PR00095">
    <property type="entry name" value="ANTSNTHASEI"/>
</dbReference>
<keyword evidence="3" id="KW-1185">Reference proteome</keyword>
<dbReference type="NCBIfam" id="NF005486">
    <property type="entry name" value="PRK07093.1"/>
    <property type="match status" value="1"/>
</dbReference>
<dbReference type="GO" id="GO:0000162">
    <property type="term" value="P:L-tryptophan biosynthetic process"/>
    <property type="evidence" value="ECO:0007669"/>
    <property type="project" value="TreeGrafter"/>
</dbReference>
<dbReference type="InterPro" id="IPR015890">
    <property type="entry name" value="Chorismate_C"/>
</dbReference>
<dbReference type="GO" id="GO:0046820">
    <property type="term" value="F:4-amino-4-deoxychorismate synthase activity"/>
    <property type="evidence" value="ECO:0007669"/>
    <property type="project" value="UniProtKB-EC"/>
</dbReference>
<dbReference type="Gene3D" id="3.60.120.10">
    <property type="entry name" value="Anthranilate synthase"/>
    <property type="match status" value="1"/>
</dbReference>
<dbReference type="EMBL" id="UNSC01000003">
    <property type="protein sequence ID" value="SZD72355.1"/>
    <property type="molecule type" value="Genomic_DNA"/>
</dbReference>
<dbReference type="EC" id="2.6.1.85" evidence="2"/>
<dbReference type="SUPFAM" id="SSF56322">
    <property type="entry name" value="ADC synthase"/>
    <property type="match status" value="1"/>
</dbReference>
<dbReference type="Proteomes" id="UP000262142">
    <property type="component" value="Unassembled WGS sequence"/>
</dbReference>
<dbReference type="PANTHER" id="PTHR11236:SF50">
    <property type="entry name" value="AMINODEOXYCHORISMATE SYNTHASE COMPONENT 1"/>
    <property type="match status" value="1"/>
</dbReference>
<sequence length="318" mass="36595">MAIDFSTSWVETLNQHGKAQKPCYFIIDFTGENGHVFSEKENGDVIFDFSEKSKKNLKPLEIYPKPIDEKKFFKAYKIVQNALQRGDSYLANLTFSTPLEINYSLKEIFETSRAKYKILFKDKWVCFSPETFISTRENKIFTFPMKGTINAEIPQAKEKLIQNLKELAEHFTIVDLLRNDLNLISKEVKVNKFRYLEEIKTQKGSIYQASSEIEGKLPQNWQNQMGEMLQKLLPAGSISGAPKPKTLEIIHSAETHQRGFYTGIAGHFDGENLNTAVMIRFIEKVGRQFFYKSGGGITAQSIAKEEYQEIQDKIYIPR</sequence>
<protein>
    <submittedName>
        <fullName evidence="2">Para-aminobenzoate synthase component 1</fullName>
        <ecNumber evidence="2">2.6.1.85</ecNumber>
    </submittedName>
</protein>
<dbReference type="InterPro" id="IPR005801">
    <property type="entry name" value="ADC_synthase"/>
</dbReference>
<feature type="domain" description="Chorismate-utilising enzyme C-terminal" evidence="1">
    <location>
        <begin position="69"/>
        <end position="313"/>
    </location>
</feature>
<dbReference type="Pfam" id="PF00425">
    <property type="entry name" value="Chorismate_bind"/>
    <property type="match status" value="1"/>
</dbReference>
<dbReference type="AlphaFoldDB" id="A0A383TXP4"/>
<proteinExistence type="predicted"/>
<reference evidence="2 3" key="1">
    <citation type="submission" date="2018-09" db="EMBL/GenBank/DDBJ databases">
        <authorList>
            <consortium name="Pathogen Informatics"/>
        </authorList>
    </citation>
    <scope>NUCLEOTIDE SEQUENCE [LARGE SCALE GENOMIC DNA]</scope>
    <source>
        <strain evidence="2 3">OH-22767</strain>
    </source>
</reference>